<reference evidence="6 7" key="1">
    <citation type="submission" date="2019-02" db="EMBL/GenBank/DDBJ databases">
        <title>Deep-cultivation of Planctomycetes and their phenomic and genomic characterization uncovers novel biology.</title>
        <authorList>
            <person name="Wiegand S."/>
            <person name="Jogler M."/>
            <person name="Boedeker C."/>
            <person name="Pinto D."/>
            <person name="Vollmers J."/>
            <person name="Rivas-Marin E."/>
            <person name="Kohn T."/>
            <person name="Peeters S.H."/>
            <person name="Heuer A."/>
            <person name="Rast P."/>
            <person name="Oberbeckmann S."/>
            <person name="Bunk B."/>
            <person name="Jeske O."/>
            <person name="Meyerdierks A."/>
            <person name="Storesund J.E."/>
            <person name="Kallscheuer N."/>
            <person name="Luecker S."/>
            <person name="Lage O.M."/>
            <person name="Pohl T."/>
            <person name="Merkel B.J."/>
            <person name="Hornburger P."/>
            <person name="Mueller R.-W."/>
            <person name="Bruemmer F."/>
            <person name="Labrenz M."/>
            <person name="Spormann A.M."/>
            <person name="Op den Camp H."/>
            <person name="Overmann J."/>
            <person name="Amann R."/>
            <person name="Jetten M.S.M."/>
            <person name="Mascher T."/>
            <person name="Medema M.H."/>
            <person name="Devos D.P."/>
            <person name="Kaster A.-K."/>
            <person name="Ovreas L."/>
            <person name="Rohde M."/>
            <person name="Galperin M.Y."/>
            <person name="Jogler C."/>
        </authorList>
    </citation>
    <scope>NUCLEOTIDE SEQUENCE [LARGE SCALE GENOMIC DNA]</scope>
    <source>
        <strain evidence="6 7">Q31a</strain>
    </source>
</reference>
<dbReference type="NCBIfam" id="TIGR03364">
    <property type="entry name" value="HpnW_proposed"/>
    <property type="match status" value="1"/>
</dbReference>
<dbReference type="EMBL" id="CP036298">
    <property type="protein sequence ID" value="QDV27802.1"/>
    <property type="molecule type" value="Genomic_DNA"/>
</dbReference>
<evidence type="ECO:0000256" key="2">
    <source>
        <dbReference type="ARBA" id="ARBA00009410"/>
    </source>
</evidence>
<accession>A0A518GGS8</accession>
<evidence type="ECO:0000313" key="7">
    <source>
        <dbReference type="Proteomes" id="UP000318017"/>
    </source>
</evidence>
<dbReference type="GO" id="GO:0005737">
    <property type="term" value="C:cytoplasm"/>
    <property type="evidence" value="ECO:0007669"/>
    <property type="project" value="TreeGrafter"/>
</dbReference>
<sequence length="387" mass="42619">MSPTTSKSYDVAIVGAGIVGLAHAWMAAARGQRVVLLERSPQAVGASIRNFGMVWPIGQPAGELHQLAMRSRELWLQLAAASDVWANPCGSLHLAHRPDELSVLQEYVEHCRGSDISVEMLSPAETLERTPAAKPEGLLGAMWSATELCVNPPAAIRAIPHWLKERYGVELRFETLVNQVAPGVLRSGGGLSWQAERIVICSGSDFQTLLPDAFAGAGLRLCKLHMLRTATQADAWRIGPHLASGLTLRHYSAFAACPSLEELRRRVREETPELDRFGIHVMASQNELGQVVLGDSHEYDAEISPFDRSEIDQLMLRELQRQFALPDWNIESRWHGVYAKHPTQVMLEQEVQEGVHVCVGPGGAGMTMSFGVADRFWKQLTGQEVVL</sequence>
<dbReference type="OrthoDB" id="9799943at2"/>
<dbReference type="KEGG" id="ahel:Q31a_61950"/>
<dbReference type="Gene3D" id="3.50.50.60">
    <property type="entry name" value="FAD/NAD(P)-binding domain"/>
    <property type="match status" value="1"/>
</dbReference>
<evidence type="ECO:0000259" key="5">
    <source>
        <dbReference type="Pfam" id="PF01266"/>
    </source>
</evidence>
<evidence type="ECO:0000256" key="4">
    <source>
        <dbReference type="ARBA" id="ARBA00023002"/>
    </source>
</evidence>
<gene>
    <name evidence="6" type="primary">soxA</name>
    <name evidence="6" type="ORF">Q31a_61950</name>
</gene>
<dbReference type="InterPro" id="IPR036188">
    <property type="entry name" value="FAD/NAD-bd_sf"/>
</dbReference>
<keyword evidence="7" id="KW-1185">Reference proteome</keyword>
<organism evidence="6 7">
    <name type="scientific">Aureliella helgolandensis</name>
    <dbReference type="NCBI Taxonomy" id="2527968"/>
    <lineage>
        <taxon>Bacteria</taxon>
        <taxon>Pseudomonadati</taxon>
        <taxon>Planctomycetota</taxon>
        <taxon>Planctomycetia</taxon>
        <taxon>Pirellulales</taxon>
        <taxon>Pirellulaceae</taxon>
        <taxon>Aureliella</taxon>
    </lineage>
</organism>
<comment type="similarity">
    <text evidence="2">Belongs to the DadA oxidoreductase family.</text>
</comment>
<name>A0A518GGS8_9BACT</name>
<dbReference type="EC" id="1.5.3.1" evidence="6"/>
<evidence type="ECO:0000256" key="1">
    <source>
        <dbReference type="ARBA" id="ARBA00001974"/>
    </source>
</evidence>
<proteinExistence type="inferred from homology"/>
<dbReference type="GO" id="GO:0008115">
    <property type="term" value="F:sarcosine oxidase activity"/>
    <property type="evidence" value="ECO:0007669"/>
    <property type="project" value="UniProtKB-EC"/>
</dbReference>
<dbReference type="Pfam" id="PF01266">
    <property type="entry name" value="DAO"/>
    <property type="match status" value="1"/>
</dbReference>
<evidence type="ECO:0000313" key="6">
    <source>
        <dbReference type="EMBL" id="QDV27802.1"/>
    </source>
</evidence>
<dbReference type="InterPro" id="IPR017741">
    <property type="entry name" value="FAD-dependent_OxRdtase_HpnW"/>
</dbReference>
<dbReference type="AlphaFoldDB" id="A0A518GGS8"/>
<dbReference type="Proteomes" id="UP000318017">
    <property type="component" value="Chromosome"/>
</dbReference>
<comment type="cofactor">
    <cofactor evidence="1">
        <name>FAD</name>
        <dbReference type="ChEBI" id="CHEBI:57692"/>
    </cofactor>
</comment>
<dbReference type="InterPro" id="IPR006076">
    <property type="entry name" value="FAD-dep_OxRdtase"/>
</dbReference>
<protein>
    <submittedName>
        <fullName evidence="6">Monomeric sarcosine oxidase</fullName>
        <ecNumber evidence="6">1.5.3.1</ecNumber>
    </submittedName>
</protein>
<dbReference type="PANTHER" id="PTHR13847:SF286">
    <property type="entry name" value="D-AMINO ACID DEHYDROGENASE"/>
    <property type="match status" value="1"/>
</dbReference>
<dbReference type="SUPFAM" id="SSF51971">
    <property type="entry name" value="Nucleotide-binding domain"/>
    <property type="match status" value="1"/>
</dbReference>
<dbReference type="PANTHER" id="PTHR13847">
    <property type="entry name" value="SARCOSINE DEHYDROGENASE-RELATED"/>
    <property type="match status" value="1"/>
</dbReference>
<evidence type="ECO:0000256" key="3">
    <source>
        <dbReference type="ARBA" id="ARBA00022630"/>
    </source>
</evidence>
<keyword evidence="3" id="KW-0285">Flavoprotein</keyword>
<feature type="domain" description="FAD dependent oxidoreductase" evidence="5">
    <location>
        <begin position="10"/>
        <end position="374"/>
    </location>
</feature>
<dbReference type="Gene3D" id="3.30.9.10">
    <property type="entry name" value="D-Amino Acid Oxidase, subunit A, domain 2"/>
    <property type="match status" value="1"/>
</dbReference>
<dbReference type="RefSeq" id="WP_145085754.1">
    <property type="nucleotide sequence ID" value="NZ_CP036298.1"/>
</dbReference>
<keyword evidence="4 6" id="KW-0560">Oxidoreductase</keyword>